<accession>A0AAV5RFX4</accession>
<reference evidence="7 8" key="1">
    <citation type="journal article" date="2023" name="Elife">
        <title>Identification of key yeast species and microbe-microbe interactions impacting larval growth of Drosophila in the wild.</title>
        <authorList>
            <person name="Mure A."/>
            <person name="Sugiura Y."/>
            <person name="Maeda R."/>
            <person name="Honda K."/>
            <person name="Sakurai N."/>
            <person name="Takahashi Y."/>
            <person name="Watada M."/>
            <person name="Katoh T."/>
            <person name="Gotoh A."/>
            <person name="Gotoh Y."/>
            <person name="Taniguchi I."/>
            <person name="Nakamura K."/>
            <person name="Hayashi T."/>
            <person name="Katayama T."/>
            <person name="Uemura T."/>
            <person name="Hattori Y."/>
        </authorList>
    </citation>
    <scope>NUCLEOTIDE SEQUENCE [LARGE SCALE GENOMIC DNA]</scope>
    <source>
        <strain evidence="7 8">SB-73</strain>
    </source>
</reference>
<dbReference type="PANTHER" id="PTHR28234:SF1">
    <property type="entry name" value="NUCLEAR CONTROL OF ATPASE PROTEIN 2"/>
    <property type="match status" value="1"/>
</dbReference>
<feature type="transmembrane region" description="Helical" evidence="6">
    <location>
        <begin position="374"/>
        <end position="396"/>
    </location>
</feature>
<evidence type="ECO:0000256" key="2">
    <source>
        <dbReference type="ARBA" id="ARBA00022692"/>
    </source>
</evidence>
<keyword evidence="2 6" id="KW-0812">Transmembrane</keyword>
<evidence type="ECO:0000256" key="3">
    <source>
        <dbReference type="ARBA" id="ARBA00022989"/>
    </source>
</evidence>
<organism evidence="7 8">
    <name type="scientific">Starmerella bacillaris</name>
    <name type="common">Yeast</name>
    <name type="synonym">Candida zemplinina</name>
    <dbReference type="NCBI Taxonomy" id="1247836"/>
    <lineage>
        <taxon>Eukaryota</taxon>
        <taxon>Fungi</taxon>
        <taxon>Dikarya</taxon>
        <taxon>Ascomycota</taxon>
        <taxon>Saccharomycotina</taxon>
        <taxon>Dipodascomycetes</taxon>
        <taxon>Dipodascales</taxon>
        <taxon>Trichomonascaceae</taxon>
        <taxon>Starmerella</taxon>
    </lineage>
</organism>
<evidence type="ECO:0000313" key="8">
    <source>
        <dbReference type="Proteomes" id="UP001362899"/>
    </source>
</evidence>
<gene>
    <name evidence="7" type="ORF">DASB73_008250</name>
</gene>
<dbReference type="EMBL" id="BTGC01000003">
    <property type="protein sequence ID" value="GMM49867.1"/>
    <property type="molecule type" value="Genomic_DNA"/>
</dbReference>
<comment type="subcellular location">
    <subcellularLocation>
        <location evidence="1">Mitochondrion membrane</location>
        <topology evidence="1">Multi-pass membrane protein</topology>
    </subcellularLocation>
</comment>
<proteinExistence type="predicted"/>
<sequence>MEVWNNKLLVREGKWDDVTKALETVKSSVIDNTAQKISIPASKGIRYWSQIPQSPLNIGLFYIQHSPIWLYNTIRSRKVKFNRHQILAFFFSGIEIFRKEHWFTAICAFAIGKYRNLTTALSFKARQCSKEKCSELNALRVKSNAIIGKLLDSHSSGNAVNDIKHFAQVLNIDLTQFPDIDTPEVALDVLQYILTVEYSRTSQNVVSFIPSFYIRWWPAVIFVVYAVRKLQGSWHQVIDWFRESVLETVKSFWRNWVIDPFYHIYLTIRHDPTSQLALIANESLDTDINSLNGMIADFVRDNQSSLKSSSIIADDTQADMTPVMNAYEKELRRPIRGIIAGELLRTALIQVQKSKVDLEVALSGIDQLLQSQQLVFGLVAAIPAFSAIVWLSLTFSKTLSGKQLSRSTAVKKLVLENLGDLDTIVRENDVSITDENVGHIYCKILQIKQECSVHSNSVTVSQMFNGLDRVLSTVLANRDPEKASRDLDRVYIRFR</sequence>
<dbReference type="AlphaFoldDB" id="A0AAV5RFX4"/>
<evidence type="ECO:0000256" key="6">
    <source>
        <dbReference type="SAM" id="Phobius"/>
    </source>
</evidence>
<keyword evidence="3 6" id="KW-1133">Transmembrane helix</keyword>
<comment type="caution">
    <text evidence="7">The sequence shown here is derived from an EMBL/GenBank/DDBJ whole genome shotgun (WGS) entry which is preliminary data.</text>
</comment>
<evidence type="ECO:0000256" key="5">
    <source>
        <dbReference type="ARBA" id="ARBA00023136"/>
    </source>
</evidence>
<evidence type="ECO:0000256" key="1">
    <source>
        <dbReference type="ARBA" id="ARBA00004225"/>
    </source>
</evidence>
<dbReference type="GO" id="GO:0005741">
    <property type="term" value="C:mitochondrial outer membrane"/>
    <property type="evidence" value="ECO:0007669"/>
    <property type="project" value="TreeGrafter"/>
</dbReference>
<dbReference type="Proteomes" id="UP001362899">
    <property type="component" value="Unassembled WGS sequence"/>
</dbReference>
<protein>
    <submittedName>
        <fullName evidence="7">Nca2 protein</fullName>
    </submittedName>
</protein>
<dbReference type="InterPro" id="IPR013946">
    <property type="entry name" value="NCA2-like"/>
</dbReference>
<dbReference type="Pfam" id="PF08637">
    <property type="entry name" value="NCA2"/>
    <property type="match status" value="1"/>
</dbReference>
<name>A0AAV5RFX4_STABA</name>
<dbReference type="PANTHER" id="PTHR28234">
    <property type="entry name" value="NUCLEAR CONTROL OF ATPASE PROTEIN 2"/>
    <property type="match status" value="1"/>
</dbReference>
<evidence type="ECO:0000313" key="7">
    <source>
        <dbReference type="EMBL" id="GMM49867.1"/>
    </source>
</evidence>
<keyword evidence="8" id="KW-1185">Reference proteome</keyword>
<keyword evidence="4" id="KW-0496">Mitochondrion</keyword>
<keyword evidence="5 6" id="KW-0472">Membrane</keyword>
<evidence type="ECO:0000256" key="4">
    <source>
        <dbReference type="ARBA" id="ARBA00023128"/>
    </source>
</evidence>